<dbReference type="Gene3D" id="3.40.50.300">
    <property type="entry name" value="P-loop containing nucleotide triphosphate hydrolases"/>
    <property type="match status" value="1"/>
</dbReference>
<proteinExistence type="predicted"/>
<accession>A0A7H0YFN0</accession>
<evidence type="ECO:0000313" key="3">
    <source>
        <dbReference type="Proteomes" id="UP000516384"/>
    </source>
</evidence>
<organism evidence="2 3">
    <name type="scientific">Paenibacillus peoriae</name>
    <dbReference type="NCBI Taxonomy" id="59893"/>
    <lineage>
        <taxon>Bacteria</taxon>
        <taxon>Bacillati</taxon>
        <taxon>Bacillota</taxon>
        <taxon>Bacilli</taxon>
        <taxon>Bacillales</taxon>
        <taxon>Paenibacillaceae</taxon>
        <taxon>Paenibacillus</taxon>
    </lineage>
</organism>
<gene>
    <name evidence="2" type="primary">mobB</name>
    <name evidence="2" type="ORF">IAQ67_13265</name>
</gene>
<dbReference type="SUPFAM" id="SSF52540">
    <property type="entry name" value="P-loop containing nucleoside triphosphate hydrolases"/>
    <property type="match status" value="1"/>
</dbReference>
<dbReference type="Pfam" id="PF03205">
    <property type="entry name" value="MobB"/>
    <property type="match status" value="1"/>
</dbReference>
<dbReference type="CDD" id="cd03116">
    <property type="entry name" value="MobB"/>
    <property type="match status" value="1"/>
</dbReference>
<dbReference type="GO" id="GO:0006777">
    <property type="term" value="P:Mo-molybdopterin cofactor biosynthetic process"/>
    <property type="evidence" value="ECO:0007669"/>
    <property type="project" value="InterPro"/>
</dbReference>
<dbReference type="PANTHER" id="PTHR40072:SF1">
    <property type="entry name" value="MOLYBDOPTERIN-GUANINE DINUCLEOTIDE BIOSYNTHESIS ADAPTER PROTEIN"/>
    <property type="match status" value="1"/>
</dbReference>
<dbReference type="InterPro" id="IPR004435">
    <property type="entry name" value="MobB_dom"/>
</dbReference>
<dbReference type="PANTHER" id="PTHR40072">
    <property type="entry name" value="MOLYBDOPTERIN-GUANINE DINUCLEOTIDE BIOSYNTHESIS ADAPTER PROTEIN-RELATED"/>
    <property type="match status" value="1"/>
</dbReference>
<dbReference type="Proteomes" id="UP000516384">
    <property type="component" value="Chromosome"/>
</dbReference>
<name>A0A7H0YFN0_9BACL</name>
<feature type="domain" description="Molybdopterin-guanine dinucleotide biosynthesis protein B (MobB)" evidence="1">
    <location>
        <begin position="8"/>
        <end position="133"/>
    </location>
</feature>
<dbReference type="InterPro" id="IPR027417">
    <property type="entry name" value="P-loop_NTPase"/>
</dbReference>
<dbReference type="AlphaFoldDB" id="A0A7H0YFN0"/>
<dbReference type="NCBIfam" id="TIGR00176">
    <property type="entry name" value="mobB"/>
    <property type="match status" value="1"/>
</dbReference>
<dbReference type="RefSeq" id="WP_190299433.1">
    <property type="nucleotide sequence ID" value="NZ_CP061172.1"/>
</dbReference>
<dbReference type="InterPro" id="IPR052539">
    <property type="entry name" value="MGD_biosynthesis_adapter"/>
</dbReference>
<protein>
    <submittedName>
        <fullName evidence="2">Molybdopterin-guanine dinucleotide biosynthesis protein B</fullName>
    </submittedName>
</protein>
<dbReference type="GO" id="GO:0005525">
    <property type="term" value="F:GTP binding"/>
    <property type="evidence" value="ECO:0007669"/>
    <property type="project" value="InterPro"/>
</dbReference>
<evidence type="ECO:0000259" key="1">
    <source>
        <dbReference type="Pfam" id="PF03205"/>
    </source>
</evidence>
<sequence length="185" mass="20819">MNTKHPFVCQIVGFKNTGKTTFLGGLIRYVQKSGLRVAVIKHDGHEFEMDHEGTDTYKHRQAGAEGVAIVSAGRTAILEENSQSVTRLIRHFQAYDCVLLEGFKQEDYPKLVMVREQSDAQLTDKLTNVQGIAVWEHQMDWAQGHYSDEMIQIFPAEANGPAGRWLLEQIQKQIEGMSRGETSIG</sequence>
<reference evidence="2 3" key="1">
    <citation type="submission" date="2020-09" db="EMBL/GenBank/DDBJ databases">
        <title>Characterization of Paenibacillus peoriae strain ZF390 with broad-spectrum antimicrobial activity as a potential biocontrol agent.</title>
        <authorList>
            <person name="Li L."/>
            <person name="Zhao Y."/>
            <person name="Li B."/>
            <person name="Xie X."/>
        </authorList>
    </citation>
    <scope>NUCLEOTIDE SEQUENCE [LARGE SCALE GENOMIC DNA]</scope>
    <source>
        <strain evidence="2 3">ZF390</strain>
    </source>
</reference>
<evidence type="ECO:0000313" key="2">
    <source>
        <dbReference type="EMBL" id="QNR69888.1"/>
    </source>
</evidence>
<dbReference type="EMBL" id="CP061172">
    <property type="protein sequence ID" value="QNR69888.1"/>
    <property type="molecule type" value="Genomic_DNA"/>
</dbReference>